<reference evidence="2 3" key="1">
    <citation type="submission" date="2024-01" db="EMBL/GenBank/DDBJ databases">
        <title>The genomes of 5 underutilized Papilionoideae crops provide insights into root nodulation and disease resistanc.</title>
        <authorList>
            <person name="Jiang F."/>
        </authorList>
    </citation>
    <scope>NUCLEOTIDE SEQUENCE [LARGE SCALE GENOMIC DNA]</scope>
    <source>
        <strain evidence="2">LVBAO_FW01</strain>
        <tissue evidence="2">Leaves</tissue>
    </source>
</reference>
<accession>A0AAN9PPL4</accession>
<dbReference type="AlphaFoldDB" id="A0AAN9PPL4"/>
<evidence type="ECO:0000256" key="1">
    <source>
        <dbReference type="SAM" id="SignalP"/>
    </source>
</evidence>
<keyword evidence="3" id="KW-1185">Reference proteome</keyword>
<protein>
    <submittedName>
        <fullName evidence="2">Uncharacterized protein</fullName>
    </submittedName>
</protein>
<proteinExistence type="predicted"/>
<dbReference type="EMBL" id="JAYMYQ010000011">
    <property type="protein sequence ID" value="KAK7305147.1"/>
    <property type="molecule type" value="Genomic_DNA"/>
</dbReference>
<gene>
    <name evidence="2" type="ORF">VNO77_43047</name>
</gene>
<evidence type="ECO:0000313" key="3">
    <source>
        <dbReference type="Proteomes" id="UP001367508"/>
    </source>
</evidence>
<sequence>MASRLLLLALLVILVCTIDASNLGGRRLQGGSAGGGLGFSLGGGDGEASLRLIGNISYLNISGGGGAGGEASLNLFGNSSHVNIDDEASLNLIGNITHVNVSGGVFP</sequence>
<feature type="signal peptide" evidence="1">
    <location>
        <begin position="1"/>
        <end position="20"/>
    </location>
</feature>
<organism evidence="2 3">
    <name type="scientific">Canavalia gladiata</name>
    <name type="common">Sword bean</name>
    <name type="synonym">Dolichos gladiatus</name>
    <dbReference type="NCBI Taxonomy" id="3824"/>
    <lineage>
        <taxon>Eukaryota</taxon>
        <taxon>Viridiplantae</taxon>
        <taxon>Streptophyta</taxon>
        <taxon>Embryophyta</taxon>
        <taxon>Tracheophyta</taxon>
        <taxon>Spermatophyta</taxon>
        <taxon>Magnoliopsida</taxon>
        <taxon>eudicotyledons</taxon>
        <taxon>Gunneridae</taxon>
        <taxon>Pentapetalae</taxon>
        <taxon>rosids</taxon>
        <taxon>fabids</taxon>
        <taxon>Fabales</taxon>
        <taxon>Fabaceae</taxon>
        <taxon>Papilionoideae</taxon>
        <taxon>50 kb inversion clade</taxon>
        <taxon>NPAAA clade</taxon>
        <taxon>indigoferoid/millettioid clade</taxon>
        <taxon>Phaseoleae</taxon>
        <taxon>Canavalia</taxon>
    </lineage>
</organism>
<dbReference type="Proteomes" id="UP001367508">
    <property type="component" value="Unassembled WGS sequence"/>
</dbReference>
<keyword evidence="1" id="KW-0732">Signal</keyword>
<comment type="caution">
    <text evidence="2">The sequence shown here is derived from an EMBL/GenBank/DDBJ whole genome shotgun (WGS) entry which is preliminary data.</text>
</comment>
<name>A0AAN9PPL4_CANGL</name>
<feature type="chain" id="PRO_5043045650" evidence="1">
    <location>
        <begin position="21"/>
        <end position="107"/>
    </location>
</feature>
<evidence type="ECO:0000313" key="2">
    <source>
        <dbReference type="EMBL" id="KAK7305147.1"/>
    </source>
</evidence>